<keyword evidence="4 7" id="KW-0812">Transmembrane</keyword>
<comment type="similarity">
    <text evidence="7">Belongs to the binding-protein-dependent transport system permease family.</text>
</comment>
<feature type="transmembrane region" description="Helical" evidence="7">
    <location>
        <begin position="185"/>
        <end position="209"/>
    </location>
</feature>
<dbReference type="EMBL" id="SOAW01000001">
    <property type="protein sequence ID" value="TDT33615.1"/>
    <property type="molecule type" value="Genomic_DNA"/>
</dbReference>
<evidence type="ECO:0000256" key="3">
    <source>
        <dbReference type="ARBA" id="ARBA00022475"/>
    </source>
</evidence>
<dbReference type="PANTHER" id="PTHR30193">
    <property type="entry name" value="ABC TRANSPORTER PERMEASE PROTEIN"/>
    <property type="match status" value="1"/>
</dbReference>
<evidence type="ECO:0000256" key="7">
    <source>
        <dbReference type="RuleBase" id="RU363032"/>
    </source>
</evidence>
<feature type="transmembrane region" description="Helical" evidence="7">
    <location>
        <begin position="230"/>
        <end position="257"/>
    </location>
</feature>
<dbReference type="PROSITE" id="PS50928">
    <property type="entry name" value="ABC_TM1"/>
    <property type="match status" value="1"/>
</dbReference>
<proteinExistence type="inferred from homology"/>
<sequence>MASGDPPRSEATADDRTGTSPSRRRRFGISRRNRGDFWIFLLFALPNIVLILVFSYRPILTNFYYSTLNWVLGSPIATSAGLDNYVRFFSGDRAVEVLRTTAIFTIATVGGSIVLGLGLAVVLSRPLRGRTFARASVFAPYVLSGVGIGLVWSFIFDPTIGVMAIILRKFGAASPQWFNDPDLTLVMVIIVFIWKNVGYCAVIYIAAMTAVPNDVLEAASIDGASPVRRFFSVTLPLLSPTSFFLLMTVTLASLQAFDILRIMNPLGRGTTTLMYESYLQAFLANNQAGYSAAISSILFIVLMVLTLVQLIFVERRVHYT</sequence>
<comment type="caution">
    <text evidence="10">The sequence shown here is derived from an EMBL/GenBank/DDBJ whole genome shotgun (WGS) entry which is preliminary data.</text>
</comment>
<gene>
    <name evidence="10" type="ORF">CLV29_1238</name>
</gene>
<feature type="transmembrane region" description="Helical" evidence="7">
    <location>
        <begin position="37"/>
        <end position="56"/>
    </location>
</feature>
<evidence type="ECO:0000313" key="10">
    <source>
        <dbReference type="EMBL" id="TDT33615.1"/>
    </source>
</evidence>
<dbReference type="Pfam" id="PF00528">
    <property type="entry name" value="BPD_transp_1"/>
    <property type="match status" value="1"/>
</dbReference>
<reference evidence="10 11" key="1">
    <citation type="submission" date="2019-03" db="EMBL/GenBank/DDBJ databases">
        <title>Genomic Encyclopedia of Archaeal and Bacterial Type Strains, Phase II (KMG-II): from individual species to whole genera.</title>
        <authorList>
            <person name="Goeker M."/>
        </authorList>
    </citation>
    <scope>NUCLEOTIDE SEQUENCE [LARGE SCALE GENOMIC DNA]</scope>
    <source>
        <strain evidence="10 11">DSM 24323</strain>
    </source>
</reference>
<dbReference type="Proteomes" id="UP000295371">
    <property type="component" value="Unassembled WGS sequence"/>
</dbReference>
<feature type="transmembrane region" description="Helical" evidence="7">
    <location>
        <begin position="135"/>
        <end position="155"/>
    </location>
</feature>
<comment type="subcellular location">
    <subcellularLocation>
        <location evidence="1 7">Cell membrane</location>
        <topology evidence="1 7">Multi-pass membrane protein</topology>
    </subcellularLocation>
</comment>
<feature type="transmembrane region" description="Helical" evidence="7">
    <location>
        <begin position="102"/>
        <end position="123"/>
    </location>
</feature>
<keyword evidence="2 7" id="KW-0813">Transport</keyword>
<protein>
    <submittedName>
        <fullName evidence="10">sn-glycerol 3-phosphate transport system permease protein</fullName>
    </submittedName>
</protein>
<evidence type="ECO:0000256" key="8">
    <source>
        <dbReference type="SAM" id="MobiDB-lite"/>
    </source>
</evidence>
<keyword evidence="11" id="KW-1185">Reference proteome</keyword>
<feature type="domain" description="ABC transmembrane type-1" evidence="9">
    <location>
        <begin position="98"/>
        <end position="309"/>
    </location>
</feature>
<dbReference type="InterPro" id="IPR000515">
    <property type="entry name" value="MetI-like"/>
</dbReference>
<evidence type="ECO:0000259" key="9">
    <source>
        <dbReference type="PROSITE" id="PS50928"/>
    </source>
</evidence>
<feature type="transmembrane region" description="Helical" evidence="7">
    <location>
        <begin position="63"/>
        <end position="82"/>
    </location>
</feature>
<feature type="compositionally biased region" description="Basic and acidic residues" evidence="8">
    <location>
        <begin position="7"/>
        <end position="17"/>
    </location>
</feature>
<evidence type="ECO:0000256" key="2">
    <source>
        <dbReference type="ARBA" id="ARBA00022448"/>
    </source>
</evidence>
<organism evidence="10 11">
    <name type="scientific">Naumannella halotolerans</name>
    <dbReference type="NCBI Taxonomy" id="993414"/>
    <lineage>
        <taxon>Bacteria</taxon>
        <taxon>Bacillati</taxon>
        <taxon>Actinomycetota</taxon>
        <taxon>Actinomycetes</taxon>
        <taxon>Propionibacteriales</taxon>
        <taxon>Propionibacteriaceae</taxon>
        <taxon>Naumannella</taxon>
    </lineage>
</organism>
<evidence type="ECO:0000256" key="6">
    <source>
        <dbReference type="ARBA" id="ARBA00023136"/>
    </source>
</evidence>
<keyword evidence="5 7" id="KW-1133">Transmembrane helix</keyword>
<evidence type="ECO:0000256" key="1">
    <source>
        <dbReference type="ARBA" id="ARBA00004651"/>
    </source>
</evidence>
<accession>A0A4R7J8I7</accession>
<dbReference type="InterPro" id="IPR035906">
    <property type="entry name" value="MetI-like_sf"/>
</dbReference>
<dbReference type="SUPFAM" id="SSF161098">
    <property type="entry name" value="MetI-like"/>
    <property type="match status" value="1"/>
</dbReference>
<name>A0A4R7J8I7_9ACTN</name>
<keyword evidence="3" id="KW-1003">Cell membrane</keyword>
<dbReference type="Gene3D" id="1.10.3720.10">
    <property type="entry name" value="MetI-like"/>
    <property type="match status" value="1"/>
</dbReference>
<dbReference type="AlphaFoldDB" id="A0A4R7J8I7"/>
<evidence type="ECO:0000256" key="5">
    <source>
        <dbReference type="ARBA" id="ARBA00022989"/>
    </source>
</evidence>
<dbReference type="GO" id="GO:0055085">
    <property type="term" value="P:transmembrane transport"/>
    <property type="evidence" value="ECO:0007669"/>
    <property type="project" value="InterPro"/>
</dbReference>
<feature type="transmembrane region" description="Helical" evidence="7">
    <location>
        <begin position="288"/>
        <end position="313"/>
    </location>
</feature>
<dbReference type="CDD" id="cd06261">
    <property type="entry name" value="TM_PBP2"/>
    <property type="match status" value="1"/>
</dbReference>
<feature type="region of interest" description="Disordered" evidence="8">
    <location>
        <begin position="1"/>
        <end position="25"/>
    </location>
</feature>
<dbReference type="PANTHER" id="PTHR30193:SF37">
    <property type="entry name" value="INNER MEMBRANE ABC TRANSPORTER PERMEASE PROTEIN YCJO"/>
    <property type="match status" value="1"/>
</dbReference>
<keyword evidence="6 7" id="KW-0472">Membrane</keyword>
<evidence type="ECO:0000313" key="11">
    <source>
        <dbReference type="Proteomes" id="UP000295371"/>
    </source>
</evidence>
<evidence type="ECO:0000256" key="4">
    <source>
        <dbReference type="ARBA" id="ARBA00022692"/>
    </source>
</evidence>
<dbReference type="GO" id="GO:0005886">
    <property type="term" value="C:plasma membrane"/>
    <property type="evidence" value="ECO:0007669"/>
    <property type="project" value="UniProtKB-SubCell"/>
</dbReference>
<dbReference type="InterPro" id="IPR051393">
    <property type="entry name" value="ABC_transporter_permease"/>
</dbReference>